<evidence type="ECO:0000256" key="1">
    <source>
        <dbReference type="ARBA" id="ARBA00010641"/>
    </source>
</evidence>
<dbReference type="OrthoDB" id="9803470at2"/>
<dbReference type="InterPro" id="IPR013324">
    <property type="entry name" value="RNA_pol_sigma_r3/r4-like"/>
</dbReference>
<protein>
    <submittedName>
        <fullName evidence="7">RNA polymerase sigma factor</fullName>
    </submittedName>
</protein>
<dbReference type="GO" id="GO:0003677">
    <property type="term" value="F:DNA binding"/>
    <property type="evidence" value="ECO:0007669"/>
    <property type="project" value="InterPro"/>
</dbReference>
<keyword evidence="3" id="KW-0731">Sigma factor</keyword>
<evidence type="ECO:0000259" key="6">
    <source>
        <dbReference type="Pfam" id="PF08281"/>
    </source>
</evidence>
<dbReference type="EMBL" id="SDHZ01000003">
    <property type="protein sequence ID" value="RXK81833.1"/>
    <property type="molecule type" value="Genomic_DNA"/>
</dbReference>
<proteinExistence type="inferred from homology"/>
<dbReference type="Gene3D" id="1.10.10.10">
    <property type="entry name" value="Winged helix-like DNA-binding domain superfamily/Winged helix DNA-binding domain"/>
    <property type="match status" value="1"/>
</dbReference>
<dbReference type="Pfam" id="PF04542">
    <property type="entry name" value="Sigma70_r2"/>
    <property type="match status" value="1"/>
</dbReference>
<evidence type="ECO:0000256" key="4">
    <source>
        <dbReference type="ARBA" id="ARBA00023163"/>
    </source>
</evidence>
<gene>
    <name evidence="7" type="ORF">ESB13_18765</name>
</gene>
<dbReference type="RefSeq" id="WP_129005230.1">
    <property type="nucleotide sequence ID" value="NZ_SDHZ01000003.1"/>
</dbReference>
<evidence type="ECO:0000256" key="3">
    <source>
        <dbReference type="ARBA" id="ARBA00023082"/>
    </source>
</evidence>
<dbReference type="SUPFAM" id="SSF88946">
    <property type="entry name" value="Sigma2 domain of RNA polymerase sigma factors"/>
    <property type="match status" value="1"/>
</dbReference>
<dbReference type="Pfam" id="PF08281">
    <property type="entry name" value="Sigma70_r4_2"/>
    <property type="match status" value="1"/>
</dbReference>
<reference evidence="7 8" key="1">
    <citation type="submission" date="2019-01" db="EMBL/GenBank/DDBJ databases">
        <title>Filimonas sp. strain TTM-71.</title>
        <authorList>
            <person name="Chen W.-M."/>
        </authorList>
    </citation>
    <scope>NUCLEOTIDE SEQUENCE [LARGE SCALE GENOMIC DNA]</scope>
    <source>
        <strain evidence="7 8">TTM-71</strain>
    </source>
</reference>
<keyword evidence="2" id="KW-0805">Transcription regulation</keyword>
<dbReference type="InterPro" id="IPR036388">
    <property type="entry name" value="WH-like_DNA-bd_sf"/>
</dbReference>
<dbReference type="GO" id="GO:0016987">
    <property type="term" value="F:sigma factor activity"/>
    <property type="evidence" value="ECO:0007669"/>
    <property type="project" value="UniProtKB-KW"/>
</dbReference>
<evidence type="ECO:0000313" key="8">
    <source>
        <dbReference type="Proteomes" id="UP000290545"/>
    </source>
</evidence>
<evidence type="ECO:0000259" key="5">
    <source>
        <dbReference type="Pfam" id="PF04542"/>
    </source>
</evidence>
<dbReference type="Proteomes" id="UP000290545">
    <property type="component" value="Unassembled WGS sequence"/>
</dbReference>
<accession>A0A4Q1D3S6</accession>
<dbReference type="InterPro" id="IPR007627">
    <property type="entry name" value="RNA_pol_sigma70_r2"/>
</dbReference>
<dbReference type="InterPro" id="IPR013249">
    <property type="entry name" value="RNA_pol_sigma70_r4_t2"/>
</dbReference>
<keyword evidence="4" id="KW-0804">Transcription</keyword>
<comment type="similarity">
    <text evidence="1">Belongs to the sigma-70 factor family. ECF subfamily.</text>
</comment>
<name>A0A4Q1D3S6_9BACT</name>
<dbReference type="InterPro" id="IPR013325">
    <property type="entry name" value="RNA_pol_sigma_r2"/>
</dbReference>
<dbReference type="InterPro" id="IPR039425">
    <property type="entry name" value="RNA_pol_sigma-70-like"/>
</dbReference>
<feature type="domain" description="RNA polymerase sigma-70 region 2" evidence="5">
    <location>
        <begin position="11"/>
        <end position="76"/>
    </location>
</feature>
<dbReference type="GO" id="GO:0006352">
    <property type="term" value="P:DNA-templated transcription initiation"/>
    <property type="evidence" value="ECO:0007669"/>
    <property type="project" value="InterPro"/>
</dbReference>
<dbReference type="PANTHER" id="PTHR43133:SF25">
    <property type="entry name" value="RNA POLYMERASE SIGMA FACTOR RFAY-RELATED"/>
    <property type="match status" value="1"/>
</dbReference>
<organism evidence="7 8">
    <name type="scientific">Filimonas effusa</name>
    <dbReference type="NCBI Taxonomy" id="2508721"/>
    <lineage>
        <taxon>Bacteria</taxon>
        <taxon>Pseudomonadati</taxon>
        <taxon>Bacteroidota</taxon>
        <taxon>Chitinophagia</taxon>
        <taxon>Chitinophagales</taxon>
        <taxon>Chitinophagaceae</taxon>
        <taxon>Filimonas</taxon>
    </lineage>
</organism>
<evidence type="ECO:0000256" key="2">
    <source>
        <dbReference type="ARBA" id="ARBA00023015"/>
    </source>
</evidence>
<dbReference type="AlphaFoldDB" id="A0A4Q1D3S6"/>
<dbReference type="InterPro" id="IPR014284">
    <property type="entry name" value="RNA_pol_sigma-70_dom"/>
</dbReference>
<feature type="domain" description="RNA polymerase sigma factor 70 region 4 type 2" evidence="6">
    <location>
        <begin position="109"/>
        <end position="159"/>
    </location>
</feature>
<dbReference type="SUPFAM" id="SSF88659">
    <property type="entry name" value="Sigma3 and sigma4 domains of RNA polymerase sigma factors"/>
    <property type="match status" value="1"/>
</dbReference>
<evidence type="ECO:0000313" key="7">
    <source>
        <dbReference type="EMBL" id="RXK81833.1"/>
    </source>
</evidence>
<dbReference type="PANTHER" id="PTHR43133">
    <property type="entry name" value="RNA POLYMERASE ECF-TYPE SIGMA FACTO"/>
    <property type="match status" value="1"/>
</dbReference>
<dbReference type="NCBIfam" id="TIGR02937">
    <property type="entry name" value="sigma70-ECF"/>
    <property type="match status" value="1"/>
</dbReference>
<dbReference type="CDD" id="cd06171">
    <property type="entry name" value="Sigma70_r4"/>
    <property type="match status" value="1"/>
</dbReference>
<keyword evidence="8" id="KW-1185">Reference proteome</keyword>
<sequence length="166" mass="19494">MSTIEFNQMLMSNVDFLKPFAVTLTRDTESAKDLFQETLYRALANRDKYSVGTNIKAWLYTIMRNVFINNYRRKAKQNVLFDHTPDDFLLNQNQSATTNGALVSINMKEIQHALKSLPEIFRGPFVMYYEGFKYYEISEMLGEPLGTIKSRIHFARKLLKLQLKRY</sequence>
<comment type="caution">
    <text evidence="7">The sequence shown here is derived from an EMBL/GenBank/DDBJ whole genome shotgun (WGS) entry which is preliminary data.</text>
</comment>
<dbReference type="Gene3D" id="1.10.1740.10">
    <property type="match status" value="1"/>
</dbReference>